<keyword evidence="1" id="KW-0812">Transmembrane</keyword>
<dbReference type="Proteomes" id="UP000663832">
    <property type="component" value="Unassembled WGS sequence"/>
</dbReference>
<keyword evidence="1" id="KW-1133">Transmembrane helix</keyword>
<organism evidence="2 5">
    <name type="scientific">Adineta steineri</name>
    <dbReference type="NCBI Taxonomy" id="433720"/>
    <lineage>
        <taxon>Eukaryota</taxon>
        <taxon>Metazoa</taxon>
        <taxon>Spiralia</taxon>
        <taxon>Gnathifera</taxon>
        <taxon>Rotifera</taxon>
        <taxon>Eurotatoria</taxon>
        <taxon>Bdelloidea</taxon>
        <taxon>Adinetida</taxon>
        <taxon>Adinetidae</taxon>
        <taxon>Adineta</taxon>
    </lineage>
</organism>
<evidence type="ECO:0000256" key="1">
    <source>
        <dbReference type="SAM" id="Phobius"/>
    </source>
</evidence>
<gene>
    <name evidence="2" type="ORF">BJG266_LOCUS30415</name>
    <name evidence="3" type="ORF">QVE165_LOCUS43002</name>
</gene>
<protein>
    <submittedName>
        <fullName evidence="2">Uncharacterized protein</fullName>
    </submittedName>
</protein>
<evidence type="ECO:0000313" key="2">
    <source>
        <dbReference type="EMBL" id="CAF1266454.1"/>
    </source>
</evidence>
<evidence type="ECO:0000313" key="3">
    <source>
        <dbReference type="EMBL" id="CAF1493021.1"/>
    </source>
</evidence>
<feature type="transmembrane region" description="Helical" evidence="1">
    <location>
        <begin position="39"/>
        <end position="63"/>
    </location>
</feature>
<comment type="caution">
    <text evidence="2">The sequence shown here is derived from an EMBL/GenBank/DDBJ whole genome shotgun (WGS) entry which is preliminary data.</text>
</comment>
<keyword evidence="1" id="KW-0472">Membrane</keyword>
<evidence type="ECO:0000313" key="4">
    <source>
        <dbReference type="Proteomes" id="UP000663832"/>
    </source>
</evidence>
<dbReference type="AlphaFoldDB" id="A0A815B6Y9"/>
<dbReference type="Proteomes" id="UP000663877">
    <property type="component" value="Unassembled WGS sequence"/>
</dbReference>
<sequence length="283" mass="30746">MANPASSTHGSHSSIERIVWTDDDDNNQINQKKSFAWHWCVRCCFMGSLVAGIGLAIVLAFWLTSKTTTTTETLTQRTTVSTSTMSPTLPTTTTTISTSNWLINGDGETGSCQAGSGITSPTGWMYNGTVTQIYYSASDGDLNSTTPGPSNRGQCYFYGQISNVTSMWQYVNMTSSINPVLIDNQTVRFNFSAWLGGYYDQDDNVQVSLIFINQLNQAVGSTAVLGPVLAVDRGNVSKLLARQTSGLVPTNARSLLVTVTMTRTAGVAYNDGCVDNIYLYFYQ</sequence>
<dbReference type="EMBL" id="CAJNOI010000394">
    <property type="protein sequence ID" value="CAF1266454.1"/>
    <property type="molecule type" value="Genomic_DNA"/>
</dbReference>
<reference evidence="2" key="1">
    <citation type="submission" date="2021-02" db="EMBL/GenBank/DDBJ databases">
        <authorList>
            <person name="Nowell W R."/>
        </authorList>
    </citation>
    <scope>NUCLEOTIDE SEQUENCE</scope>
</reference>
<dbReference type="OrthoDB" id="10057777at2759"/>
<proteinExistence type="predicted"/>
<keyword evidence="4" id="KW-1185">Reference proteome</keyword>
<evidence type="ECO:0000313" key="5">
    <source>
        <dbReference type="Proteomes" id="UP000663877"/>
    </source>
</evidence>
<name>A0A815B6Y9_9BILA</name>
<accession>A0A815B6Y9</accession>
<dbReference type="EMBL" id="CAJNOM010000543">
    <property type="protein sequence ID" value="CAF1493021.1"/>
    <property type="molecule type" value="Genomic_DNA"/>
</dbReference>